<dbReference type="GO" id="GO:0032438">
    <property type="term" value="P:melanosome organization"/>
    <property type="evidence" value="ECO:0007669"/>
    <property type="project" value="TreeGrafter"/>
</dbReference>
<evidence type="ECO:0000256" key="1">
    <source>
        <dbReference type="SAM" id="MobiDB-lite"/>
    </source>
</evidence>
<feature type="compositionally biased region" description="Basic and acidic residues" evidence="1">
    <location>
        <begin position="554"/>
        <end position="568"/>
    </location>
</feature>
<dbReference type="Proteomes" id="UP000051574">
    <property type="component" value="Unassembled WGS sequence"/>
</dbReference>
<proteinExistence type="predicted"/>
<dbReference type="GO" id="GO:0012506">
    <property type="term" value="C:vesicle membrane"/>
    <property type="evidence" value="ECO:0007669"/>
    <property type="project" value="TreeGrafter"/>
</dbReference>
<feature type="compositionally biased region" description="Polar residues" evidence="1">
    <location>
        <begin position="573"/>
        <end position="585"/>
    </location>
</feature>
<dbReference type="PANTHER" id="PTHR46715">
    <property type="entry name" value="1-PHOSPHATIDYLINOSITOL 3-PHOSPHATE 5-KINASE"/>
    <property type="match status" value="1"/>
</dbReference>
<dbReference type="GO" id="GO:0031410">
    <property type="term" value="C:cytoplasmic vesicle"/>
    <property type="evidence" value="ECO:0007669"/>
    <property type="project" value="TreeGrafter"/>
</dbReference>
<dbReference type="GO" id="GO:0090385">
    <property type="term" value="P:phagosome-lysosome fusion"/>
    <property type="evidence" value="ECO:0007669"/>
    <property type="project" value="TreeGrafter"/>
</dbReference>
<sequence>LAKPPTSIENESEVLSRNRKISRGSQISNLNIFDENENDTEVFINREDTKPKIEITIANNTEEKKITTEVIKDYTDPLHSYNKGDEIVLKESSEKLSVADLPFSNHFRKHLDDTILCISPFLVFSVPYLETENGRKCKLRSFFPGQIYYSEQFLNTKRKPNHSMEDNNNQANLAKIKLKPPHPFITTRITGSVDSNEIQTLLAHFRACGGRLEKKATLDVINKDNDESFKKKLRGDLELDHLDVLDPNNHQRLAVLFCSYSHKSHNAPAFCVYPWIVHMGFYGTNDIPLGCFLERYCFRTSYDCQSDTCGTPMLNHTRRFVHNSGCVSISLDFLDTKLVENKIIMWSWCSKCQSCSPSVPMSRDTWSFSFAKYLELKFHGGLYTRRGNTPCSHNLHHDNIQYFSYNNIVASFEYSHIQLWEVSLPPPIIRIKYVNTKDYSDMIEEIKTMALKGHEIFSLISEKLLSLPSDFDGLSNLKQILSKEQSAFKQKVEEVQLKLTSPSLESVPGNFSETSLEVPSAVWRIADALIRVKRLIVEAVEQWNMRLSESFKKRDIDKKKDRTSHTDLDSPITPDSRSLANQATESDSKKPHTEAI</sequence>
<dbReference type="GO" id="GO:0000285">
    <property type="term" value="F:1-phosphatidylinositol-3-phosphate 5-kinase activity"/>
    <property type="evidence" value="ECO:0007669"/>
    <property type="project" value="InterPro"/>
</dbReference>
<evidence type="ECO:0000313" key="2">
    <source>
        <dbReference type="EMBL" id="KRT82308.1"/>
    </source>
</evidence>
<dbReference type="AlphaFoldDB" id="A0A0T6B4V1"/>
<feature type="region of interest" description="Disordered" evidence="1">
    <location>
        <begin position="554"/>
        <end position="596"/>
    </location>
</feature>
<evidence type="ECO:0000313" key="3">
    <source>
        <dbReference type="Proteomes" id="UP000051574"/>
    </source>
</evidence>
<feature type="non-terminal residue" evidence="2">
    <location>
        <position position="1"/>
    </location>
</feature>
<dbReference type="GO" id="GO:1903426">
    <property type="term" value="P:regulation of reactive oxygen species biosynthetic process"/>
    <property type="evidence" value="ECO:0007669"/>
    <property type="project" value="TreeGrafter"/>
</dbReference>
<dbReference type="OrthoDB" id="158357at2759"/>
<comment type="caution">
    <text evidence="2">The sequence shown here is derived from an EMBL/GenBank/DDBJ whole genome shotgun (WGS) entry which is preliminary data.</text>
</comment>
<feature type="non-terminal residue" evidence="2">
    <location>
        <position position="596"/>
    </location>
</feature>
<gene>
    <name evidence="2" type="ORF">AMK59_4327</name>
</gene>
<reference evidence="2 3" key="1">
    <citation type="submission" date="2015-09" db="EMBL/GenBank/DDBJ databases">
        <title>Draft genome of the scarab beetle Oryctes borbonicus.</title>
        <authorList>
            <person name="Meyer J.M."/>
            <person name="Markov G.V."/>
            <person name="Baskaran P."/>
            <person name="Herrmann M."/>
            <person name="Sommer R.J."/>
            <person name="Roedelsperger C."/>
        </authorList>
    </citation>
    <scope>NUCLEOTIDE SEQUENCE [LARGE SCALE GENOMIC DNA]</scope>
    <source>
        <strain evidence="2">OB123</strain>
        <tissue evidence="2">Whole animal</tissue>
    </source>
</reference>
<dbReference type="EMBL" id="LJIG01009824">
    <property type="protein sequence ID" value="KRT82308.1"/>
    <property type="molecule type" value="Genomic_DNA"/>
</dbReference>
<keyword evidence="3" id="KW-1185">Reference proteome</keyword>
<dbReference type="InterPro" id="IPR043548">
    <property type="entry name" value="PIKfyve"/>
</dbReference>
<dbReference type="PANTHER" id="PTHR46715:SF1">
    <property type="entry name" value="1-PHOSPHATIDYLINOSITOL 3-PHOSPHATE 5-KINASE"/>
    <property type="match status" value="1"/>
</dbReference>
<feature type="compositionally biased region" description="Basic and acidic residues" evidence="1">
    <location>
        <begin position="586"/>
        <end position="596"/>
    </location>
</feature>
<protein>
    <submittedName>
        <fullName evidence="2">Uncharacterized protein</fullName>
    </submittedName>
</protein>
<name>A0A0T6B4V1_9SCAR</name>
<dbReference type="GO" id="GO:0052810">
    <property type="term" value="F:1-phosphatidylinositol-5-kinase activity"/>
    <property type="evidence" value="ECO:0007669"/>
    <property type="project" value="TreeGrafter"/>
</dbReference>
<organism evidence="2 3">
    <name type="scientific">Oryctes borbonicus</name>
    <dbReference type="NCBI Taxonomy" id="1629725"/>
    <lineage>
        <taxon>Eukaryota</taxon>
        <taxon>Metazoa</taxon>
        <taxon>Ecdysozoa</taxon>
        <taxon>Arthropoda</taxon>
        <taxon>Hexapoda</taxon>
        <taxon>Insecta</taxon>
        <taxon>Pterygota</taxon>
        <taxon>Neoptera</taxon>
        <taxon>Endopterygota</taxon>
        <taxon>Coleoptera</taxon>
        <taxon>Polyphaga</taxon>
        <taxon>Scarabaeiformia</taxon>
        <taxon>Scarabaeidae</taxon>
        <taxon>Dynastinae</taxon>
        <taxon>Oryctes</taxon>
    </lineage>
</organism>
<accession>A0A0T6B4V1</accession>